<organism evidence="12 14">
    <name type="scientific">Vitis vinifera</name>
    <name type="common">Grape</name>
    <dbReference type="NCBI Taxonomy" id="29760"/>
    <lineage>
        <taxon>Eukaryota</taxon>
        <taxon>Viridiplantae</taxon>
        <taxon>Streptophyta</taxon>
        <taxon>Embryophyta</taxon>
        <taxon>Tracheophyta</taxon>
        <taxon>Spermatophyta</taxon>
        <taxon>Magnoliopsida</taxon>
        <taxon>eudicotyledons</taxon>
        <taxon>Gunneridae</taxon>
        <taxon>Pentapetalae</taxon>
        <taxon>rosids</taxon>
        <taxon>Vitales</taxon>
        <taxon>Vitaceae</taxon>
        <taxon>Viteae</taxon>
        <taxon>Vitis</taxon>
    </lineage>
</organism>
<gene>
    <name evidence="12" type="primary">VvCHDh000136_2</name>
    <name evidence="13" type="synonym">VvCHDp000063_0</name>
    <name evidence="13" type="ORF">CK203_008339</name>
    <name evidence="12" type="ORF">CK203_072440</name>
</gene>
<dbReference type="Proteomes" id="UP000288805">
    <property type="component" value="Unassembled WGS sequence"/>
</dbReference>
<evidence type="ECO:0000256" key="11">
    <source>
        <dbReference type="SAM" id="MobiDB-lite"/>
    </source>
</evidence>
<comment type="similarity">
    <text evidence="1">Belongs to the methyltransferase superfamily. NTM1 family.</text>
</comment>
<comment type="catalytic activity">
    <reaction evidence="8">
        <text>N-terminal L-seryl-L-prolyl-L-lysyl-[protein] + 3 S-adenosyl-L-methionine = N-terminal N,N,N-trimethyl-L-seryl-L-prolyl-L-lysyl-[protein] + 3 S-adenosyl-L-homocysteine + 3 H(+)</text>
        <dbReference type="Rhea" id="RHEA:54724"/>
        <dbReference type="Rhea" id="RHEA-COMP:13789"/>
        <dbReference type="Rhea" id="RHEA-COMP:13973"/>
        <dbReference type="ChEBI" id="CHEBI:15378"/>
        <dbReference type="ChEBI" id="CHEBI:57856"/>
        <dbReference type="ChEBI" id="CHEBI:59789"/>
        <dbReference type="ChEBI" id="CHEBI:138061"/>
        <dbReference type="ChEBI" id="CHEBI:138317"/>
        <dbReference type="EC" id="2.1.1.244"/>
    </reaction>
</comment>
<dbReference type="PANTHER" id="PTHR12753">
    <property type="entry name" value="AD-003 - RELATED"/>
    <property type="match status" value="1"/>
</dbReference>
<keyword evidence="3 12" id="KW-0808">Transferase</keyword>
<reference evidence="12 14" key="1">
    <citation type="journal article" date="2018" name="PLoS Genet.">
        <title>Population sequencing reveals clonal diversity and ancestral inbreeding in the grapevine cultivar Chardonnay.</title>
        <authorList>
            <person name="Roach M.J."/>
            <person name="Johnson D.L."/>
            <person name="Bohlmann J."/>
            <person name="van Vuuren H.J."/>
            <person name="Jones S.J."/>
            <person name="Pretorius I.S."/>
            <person name="Schmidt S.A."/>
            <person name="Borneman A.R."/>
        </authorList>
    </citation>
    <scope>NUCLEOTIDE SEQUENCE [LARGE SCALE GENOMIC DNA]</scope>
    <source>
        <strain evidence="14">cv. Chardonnay</strain>
        <strain evidence="12">I10V1</strain>
        <tissue evidence="12">Leaf</tissue>
    </source>
</reference>
<dbReference type="EMBL" id="QGNW01001077">
    <property type="protein sequence ID" value="RVW56436.1"/>
    <property type="molecule type" value="Genomic_DNA"/>
</dbReference>
<evidence type="ECO:0000256" key="10">
    <source>
        <dbReference type="ARBA" id="ARBA00048167"/>
    </source>
</evidence>
<dbReference type="EMBL" id="QGNW01000002">
    <property type="protein sequence ID" value="RVX22881.1"/>
    <property type="molecule type" value="Genomic_DNA"/>
</dbReference>
<evidence type="ECO:0000256" key="8">
    <source>
        <dbReference type="ARBA" id="ARBA00047306"/>
    </source>
</evidence>
<evidence type="ECO:0000256" key="3">
    <source>
        <dbReference type="ARBA" id="ARBA00022679"/>
    </source>
</evidence>
<protein>
    <recommendedName>
        <fullName evidence="6">Alpha N-terminal protein methyltransferase 1</fullName>
        <ecNumber evidence="5">2.1.1.244</ecNumber>
    </recommendedName>
    <alternativeName>
        <fullName evidence="7">X-Pro-Lys N-terminal protein methyltransferase 1</fullName>
    </alternativeName>
</protein>
<dbReference type="InterPro" id="IPR008576">
    <property type="entry name" value="MeTrfase_NTM1"/>
</dbReference>
<comment type="catalytic activity">
    <reaction evidence="10">
        <text>N-terminal L-alanyl-L-prolyl-L-lysyl-[protein] + 3 S-adenosyl-L-methionine = N-terminal N,N,N-trimethyl-L-alanyl-L-prolyl-L-lysyl-[protein] + 3 S-adenosyl-L-homocysteine + 3 H(+)</text>
        <dbReference type="Rhea" id="RHEA:54712"/>
        <dbReference type="Rhea" id="RHEA-COMP:13785"/>
        <dbReference type="Rhea" id="RHEA-COMP:13971"/>
        <dbReference type="ChEBI" id="CHEBI:15378"/>
        <dbReference type="ChEBI" id="CHEBI:57856"/>
        <dbReference type="ChEBI" id="CHEBI:59789"/>
        <dbReference type="ChEBI" id="CHEBI:138057"/>
        <dbReference type="ChEBI" id="CHEBI:138315"/>
        <dbReference type="EC" id="2.1.1.244"/>
    </reaction>
</comment>
<dbReference type="Gene3D" id="3.40.50.150">
    <property type="entry name" value="Vaccinia Virus protein VP39"/>
    <property type="match status" value="1"/>
</dbReference>
<name>A0A438F8Z8_VITVI</name>
<dbReference type="GO" id="GO:0071885">
    <property type="term" value="F:N-terminal protein N-methyltransferase activity"/>
    <property type="evidence" value="ECO:0007669"/>
    <property type="project" value="UniProtKB-EC"/>
</dbReference>
<evidence type="ECO:0000313" key="13">
    <source>
        <dbReference type="EMBL" id="RVX22881.1"/>
    </source>
</evidence>
<evidence type="ECO:0000256" key="9">
    <source>
        <dbReference type="ARBA" id="ARBA00047885"/>
    </source>
</evidence>
<evidence type="ECO:0000256" key="5">
    <source>
        <dbReference type="ARBA" id="ARBA00039112"/>
    </source>
</evidence>
<evidence type="ECO:0000256" key="4">
    <source>
        <dbReference type="ARBA" id="ARBA00022691"/>
    </source>
</evidence>
<feature type="region of interest" description="Disordered" evidence="11">
    <location>
        <begin position="17"/>
        <end position="39"/>
    </location>
</feature>
<dbReference type="InterPro" id="IPR029063">
    <property type="entry name" value="SAM-dependent_MTases_sf"/>
</dbReference>
<dbReference type="GO" id="GO:0032259">
    <property type="term" value="P:methylation"/>
    <property type="evidence" value="ECO:0007669"/>
    <property type="project" value="UniProtKB-KW"/>
</dbReference>
<comment type="catalytic activity">
    <reaction evidence="9">
        <text>N-terminal L-prolyl-L-prolyl-L-lysyl-[protein] + 2 S-adenosyl-L-methionine = N-terminal N,N-dimethyl-L-prolyl-L-prolyl-L-lysyl-[protein] + 2 S-adenosyl-L-homocysteine + 2 H(+)</text>
        <dbReference type="Rhea" id="RHEA:54736"/>
        <dbReference type="Rhea" id="RHEA-COMP:13787"/>
        <dbReference type="Rhea" id="RHEA-COMP:13974"/>
        <dbReference type="ChEBI" id="CHEBI:15378"/>
        <dbReference type="ChEBI" id="CHEBI:57856"/>
        <dbReference type="ChEBI" id="CHEBI:59789"/>
        <dbReference type="ChEBI" id="CHEBI:138059"/>
        <dbReference type="ChEBI" id="CHEBI:138318"/>
        <dbReference type="EC" id="2.1.1.244"/>
    </reaction>
</comment>
<evidence type="ECO:0000256" key="6">
    <source>
        <dbReference type="ARBA" id="ARBA00039449"/>
    </source>
</evidence>
<evidence type="ECO:0000313" key="12">
    <source>
        <dbReference type="EMBL" id="RVW56436.1"/>
    </source>
</evidence>
<evidence type="ECO:0000256" key="1">
    <source>
        <dbReference type="ARBA" id="ARBA00009059"/>
    </source>
</evidence>
<accession>A0A438F8Z8</accession>
<dbReference type="AlphaFoldDB" id="A0A438F8Z8"/>
<dbReference type="Pfam" id="PF05891">
    <property type="entry name" value="Methyltransf_PK"/>
    <property type="match status" value="1"/>
</dbReference>
<evidence type="ECO:0000256" key="7">
    <source>
        <dbReference type="ARBA" id="ARBA00043129"/>
    </source>
</evidence>
<evidence type="ECO:0000256" key="2">
    <source>
        <dbReference type="ARBA" id="ARBA00022603"/>
    </source>
</evidence>
<keyword evidence="2 12" id="KW-0489">Methyltransferase</keyword>
<dbReference type="EC" id="2.1.1.244" evidence="5"/>
<evidence type="ECO:0000313" key="14">
    <source>
        <dbReference type="Proteomes" id="UP000288805"/>
    </source>
</evidence>
<dbReference type="PANTHER" id="PTHR12753:SF0">
    <property type="entry name" value="ALPHA N-TERMINAL PROTEIN METHYLTRANSFERASE 1"/>
    <property type="match status" value="1"/>
</dbReference>
<keyword evidence="4" id="KW-0949">S-adenosyl-L-methionine</keyword>
<sequence length="116" mass="13225">MNLWTLSQIRYKTVATGSEARSGNRETRGRSSREVEIGDGIDPHKKTDWYHKGVDYWECVEASVDGVLGGYDHVNDVDVKGSEAFLKTLFFDWFLDAGRIQHLVALDCGFWHQESD</sequence>
<proteinExistence type="inferred from homology"/>
<comment type="caution">
    <text evidence="12">The sequence shown here is derived from an EMBL/GenBank/DDBJ whole genome shotgun (WGS) entry which is preliminary data.</text>
</comment>
<feature type="compositionally biased region" description="Basic and acidic residues" evidence="11">
    <location>
        <begin position="22"/>
        <end position="39"/>
    </location>
</feature>